<dbReference type="PANTHER" id="PTHR46599">
    <property type="entry name" value="PIGGYBAC TRANSPOSABLE ELEMENT-DERIVED PROTEIN 4"/>
    <property type="match status" value="1"/>
</dbReference>
<dbReference type="EMBL" id="BMAO01020434">
    <property type="protein sequence ID" value="GFQ67320.1"/>
    <property type="molecule type" value="Genomic_DNA"/>
</dbReference>
<organism evidence="3 4">
    <name type="scientific">Trichonephila clavata</name>
    <name type="common">Joro spider</name>
    <name type="synonym">Nephila clavata</name>
    <dbReference type="NCBI Taxonomy" id="2740835"/>
    <lineage>
        <taxon>Eukaryota</taxon>
        <taxon>Metazoa</taxon>
        <taxon>Ecdysozoa</taxon>
        <taxon>Arthropoda</taxon>
        <taxon>Chelicerata</taxon>
        <taxon>Arachnida</taxon>
        <taxon>Araneae</taxon>
        <taxon>Araneomorphae</taxon>
        <taxon>Entelegynae</taxon>
        <taxon>Araneoidea</taxon>
        <taxon>Nephilidae</taxon>
        <taxon>Trichonephila</taxon>
    </lineage>
</organism>
<dbReference type="PANTHER" id="PTHR46599:SF3">
    <property type="entry name" value="PIGGYBAC TRANSPOSABLE ELEMENT-DERIVED PROTEIN 4"/>
    <property type="match status" value="1"/>
</dbReference>
<protein>
    <submittedName>
        <fullName evidence="3">PiggyBac transposable element-derived protein 4</fullName>
    </submittedName>
</protein>
<dbReference type="OrthoDB" id="6409715at2759"/>
<sequence>MSCTDHSIAGPSSPKKIKIESDESEEYLDDESDEYSSDFNFENISDYNISDSEDEDDKQLVLTMTGQQHDSEMEENIIWRNDSTSMMLFPFTKSECLLQPVSGENPIDYFFHFLKDNILDEIIAQTNDNAYKILFHKEKKQYPRINAWKNTTKDELLVFVGLILHMGTIRINRIQDYWKTDPLFGLRLFSNNMSRNRFLLLLKTLHFSNTMKQNSIPQKDKLYKIRNMVNMFNARLSEIYYPGREICLDESMILWRGRLLLRQHVPNELLKYGIKLYMITTPNGMVLKFMAFAGKLDDSCGKEHTQNISLNLLDGMLDVGHSVFIDTYYNSYELAKCLTDRKTHCTGIMRKNGKTFPIEVNEKKLKKGETVENYANGVMIGKWKDKKDITYISNEFLNDIVEITKSGKVKSKPLPIVQYHKFMSGSDKHDQMLAYYPCEKKKIKWPIKIFVHILQIMMMNSHIIYNKYSNGNLSFYDFRLSVIRCLLKEPTRLPASINVPSVHIIKPREEKNGKKRIRKQCKNCYFHGKRKDTIFVCTVCEGSPGYCLECAMITHTKS</sequence>
<evidence type="ECO:0000259" key="2">
    <source>
        <dbReference type="Pfam" id="PF13843"/>
    </source>
</evidence>
<dbReference type="AlphaFoldDB" id="A0A8X6HY07"/>
<keyword evidence="4" id="KW-1185">Reference proteome</keyword>
<evidence type="ECO:0000313" key="4">
    <source>
        <dbReference type="Proteomes" id="UP000887116"/>
    </source>
</evidence>
<comment type="caution">
    <text evidence="3">The sequence shown here is derived from an EMBL/GenBank/DDBJ whole genome shotgun (WGS) entry which is preliminary data.</text>
</comment>
<dbReference type="InterPro" id="IPR029526">
    <property type="entry name" value="PGBD"/>
</dbReference>
<feature type="compositionally biased region" description="Acidic residues" evidence="1">
    <location>
        <begin position="22"/>
        <end position="36"/>
    </location>
</feature>
<feature type="region of interest" description="Disordered" evidence="1">
    <location>
        <begin position="1"/>
        <end position="38"/>
    </location>
</feature>
<dbReference type="Proteomes" id="UP000887116">
    <property type="component" value="Unassembled WGS sequence"/>
</dbReference>
<evidence type="ECO:0000256" key="1">
    <source>
        <dbReference type="SAM" id="MobiDB-lite"/>
    </source>
</evidence>
<proteinExistence type="predicted"/>
<name>A0A8X6HY07_TRICU</name>
<accession>A0A8X6HY07</accession>
<dbReference type="Pfam" id="PF13843">
    <property type="entry name" value="DDE_Tnp_1_7"/>
    <property type="match status" value="1"/>
</dbReference>
<evidence type="ECO:0000313" key="3">
    <source>
        <dbReference type="EMBL" id="GFQ67320.1"/>
    </source>
</evidence>
<reference evidence="3" key="1">
    <citation type="submission" date="2020-07" db="EMBL/GenBank/DDBJ databases">
        <title>Multicomponent nature underlies the extraordinary mechanical properties of spider dragline silk.</title>
        <authorList>
            <person name="Kono N."/>
            <person name="Nakamura H."/>
            <person name="Mori M."/>
            <person name="Yoshida Y."/>
            <person name="Ohtoshi R."/>
            <person name="Malay A.D."/>
            <person name="Moran D.A.P."/>
            <person name="Tomita M."/>
            <person name="Numata K."/>
            <person name="Arakawa K."/>
        </authorList>
    </citation>
    <scope>NUCLEOTIDE SEQUENCE</scope>
</reference>
<feature type="domain" description="PiggyBac transposable element-derived protein" evidence="2">
    <location>
        <begin position="105"/>
        <end position="462"/>
    </location>
</feature>
<gene>
    <name evidence="3" type="primary">PGBD4</name>
    <name evidence="3" type="ORF">TNCT_603831</name>
</gene>